<evidence type="ECO:0000256" key="8">
    <source>
        <dbReference type="ARBA" id="ARBA00023056"/>
    </source>
</evidence>
<reference evidence="13 14" key="1">
    <citation type="submission" date="2019-03" db="EMBL/GenBank/DDBJ databases">
        <title>Genomic Encyclopedia of Type Strains, Phase IV (KMG-IV): sequencing the most valuable type-strain genomes for metagenomic binning, comparative biology and taxonomic classification.</title>
        <authorList>
            <person name="Goeker M."/>
        </authorList>
    </citation>
    <scope>NUCLEOTIDE SEQUENCE [LARGE SCALE GENOMIC DNA]</scope>
    <source>
        <strain evidence="13 14">DSM 23344</strain>
    </source>
</reference>
<comment type="pathway">
    <text evidence="3 10">Glycan biosynthesis; glycogen biosynthesis.</text>
</comment>
<dbReference type="EC" id="2.4.1.18" evidence="10"/>
<dbReference type="SMART" id="SM00642">
    <property type="entry name" value="Aamy"/>
    <property type="match status" value="1"/>
</dbReference>
<dbReference type="InterPro" id="IPR017853">
    <property type="entry name" value="GH"/>
</dbReference>
<sequence length="651" mass="72899">MHDTDSPDPGQSDPHSLGELDEYLLGEGTHRRLWKVLGAHLASREGVSGVRFAVWAPNARRVSVVADVNRWDPAAHPLEPRGSTGIWIGFVAGMGEGDAYLYDILGADGSHRRKADPVGFGAQHPPQIASVVRDIRGYGWRDDAWLQQRAKSNARRAPISIYEVHLGSWRRRVQEDHRMLSYREAARELIDYVADMGFTHIELMPVSEHPFDGSWGYQPVGLFAPTIRHGPPHEFRDLIDAAHARHIGVLLDWVPGHFPTDAHGLGHFDGTALYEHADPREGFHQDWNTLIYNFGRREVGNFLIANALYWLEEYHLDGLRVDAVASMLYRDYSRAAGEWIPNVHGGRENLEAIDLLQRMNSVVYAEAPGILTAAEESTSFPGVSGPVHDGGLGFGYKWNLGWMNDTLDYMGREPVHRRHHHHQLTFGLHYAFSENFILPISHDEVVHGKGSMLTRMPGDRWQQFANLRAYYGFMWGHPGKKLLFMGCEFAQIREWRQSGQLDWELLDQPEHAGVQRLVRDLNTLYRGNPALHRHDCESQGFHWLEANDAAHSIYAWLRRGDDGDPPVVVICNFTPVPRPGWRCPLPAAGRWTELLNTDAAIYGGSNTGNLGSVEADAGPWHGQPASAQVNLPPLATVFLGVAPLGSGPHPT</sequence>
<dbReference type="InterPro" id="IPR013783">
    <property type="entry name" value="Ig-like_fold"/>
</dbReference>
<dbReference type="AlphaFoldDB" id="A0A4R2KW46"/>
<evidence type="ECO:0000256" key="6">
    <source>
        <dbReference type="ARBA" id="ARBA00022676"/>
    </source>
</evidence>
<dbReference type="InterPro" id="IPR013780">
    <property type="entry name" value="Glyco_hydro_b"/>
</dbReference>
<dbReference type="FunFam" id="2.60.40.1180:FF:000002">
    <property type="entry name" value="1,4-alpha-glucan branching enzyme GlgB"/>
    <property type="match status" value="1"/>
</dbReference>
<dbReference type="SUPFAM" id="SSF51011">
    <property type="entry name" value="Glycosyl hydrolase domain"/>
    <property type="match status" value="1"/>
</dbReference>
<feature type="active site" description="Proton donor" evidence="10 11">
    <location>
        <position position="375"/>
    </location>
</feature>
<keyword evidence="9 10" id="KW-0119">Carbohydrate metabolism</keyword>
<dbReference type="HAMAP" id="MF_00685">
    <property type="entry name" value="GlgB"/>
    <property type="match status" value="1"/>
</dbReference>
<dbReference type="InterPro" id="IPR006048">
    <property type="entry name" value="A-amylase/branching_C"/>
</dbReference>
<gene>
    <name evidence="10" type="primary">glgB</name>
    <name evidence="13" type="ORF">EV688_10825</name>
</gene>
<dbReference type="Pfam" id="PF02806">
    <property type="entry name" value="Alpha-amylase_C"/>
    <property type="match status" value="1"/>
</dbReference>
<evidence type="ECO:0000259" key="12">
    <source>
        <dbReference type="SMART" id="SM00642"/>
    </source>
</evidence>
<evidence type="ECO:0000256" key="4">
    <source>
        <dbReference type="ARBA" id="ARBA00009000"/>
    </source>
</evidence>
<evidence type="ECO:0000256" key="3">
    <source>
        <dbReference type="ARBA" id="ARBA00004964"/>
    </source>
</evidence>
<dbReference type="RefSeq" id="WP_117318079.1">
    <property type="nucleotide sequence ID" value="NZ_QQSW01000010.1"/>
</dbReference>
<dbReference type="InterPro" id="IPR006407">
    <property type="entry name" value="GlgB"/>
</dbReference>
<name>A0A4R2KW46_9GAMM</name>
<evidence type="ECO:0000256" key="10">
    <source>
        <dbReference type="HAMAP-Rule" id="MF_00685"/>
    </source>
</evidence>
<keyword evidence="6 10" id="KW-0328">Glycosyltransferase</keyword>
<keyword evidence="5 10" id="KW-0321">Glycogen metabolism</keyword>
<keyword evidence="7 10" id="KW-0808">Transferase</keyword>
<dbReference type="GO" id="GO:0003844">
    <property type="term" value="F:1,4-alpha-glucan branching enzyme activity"/>
    <property type="evidence" value="ECO:0007669"/>
    <property type="project" value="UniProtKB-UniRule"/>
</dbReference>
<comment type="function">
    <text evidence="2 10">Catalyzes the formation of the alpha-1,6-glucosidic linkages in glycogen by scission of a 1,4-alpha-linked oligosaccharide from growing alpha-1,4-glucan chains and the subsequent attachment of the oligosaccharide to the alpha-1,6 position.</text>
</comment>
<dbReference type="NCBIfam" id="NF008967">
    <property type="entry name" value="PRK12313.1"/>
    <property type="match status" value="1"/>
</dbReference>
<dbReference type="CDD" id="cd11322">
    <property type="entry name" value="AmyAc_Glg_BE"/>
    <property type="match status" value="1"/>
</dbReference>
<dbReference type="Gene3D" id="2.60.40.1180">
    <property type="entry name" value="Golgi alpha-mannosidase II"/>
    <property type="match status" value="1"/>
</dbReference>
<evidence type="ECO:0000256" key="7">
    <source>
        <dbReference type="ARBA" id="ARBA00022679"/>
    </source>
</evidence>
<dbReference type="PANTHER" id="PTHR43651">
    <property type="entry name" value="1,4-ALPHA-GLUCAN-BRANCHING ENZYME"/>
    <property type="match status" value="1"/>
</dbReference>
<comment type="caution">
    <text evidence="13">The sequence shown here is derived from an EMBL/GenBank/DDBJ whole genome shotgun (WGS) entry which is preliminary data.</text>
</comment>
<feature type="domain" description="Glycosyl hydrolase family 13 catalytic" evidence="12">
    <location>
        <begin position="163"/>
        <end position="519"/>
    </location>
</feature>
<dbReference type="InterPro" id="IPR037439">
    <property type="entry name" value="Branching_enzy"/>
</dbReference>
<keyword evidence="8 10" id="KW-0320">Glycogen biosynthesis</keyword>
<evidence type="ECO:0000256" key="1">
    <source>
        <dbReference type="ARBA" id="ARBA00000826"/>
    </source>
</evidence>
<evidence type="ECO:0000313" key="13">
    <source>
        <dbReference type="EMBL" id="TCO75459.1"/>
    </source>
</evidence>
<accession>A0A4R2KW46</accession>
<dbReference type="NCBIfam" id="NF003811">
    <property type="entry name" value="PRK05402.1"/>
    <property type="match status" value="1"/>
</dbReference>
<protein>
    <recommendedName>
        <fullName evidence="10">1,4-alpha-glucan branching enzyme GlgB</fullName>
        <ecNumber evidence="10">2.4.1.18</ecNumber>
    </recommendedName>
    <alternativeName>
        <fullName evidence="10">1,4-alpha-D-glucan:1,4-alpha-D-glucan 6-glucosyl-transferase</fullName>
    </alternativeName>
    <alternativeName>
        <fullName evidence="10">Alpha-(1-&gt;4)-glucan branching enzyme</fullName>
    </alternativeName>
    <alternativeName>
        <fullName evidence="10">Glycogen branching enzyme</fullName>
        <shortName evidence="10">BE</shortName>
    </alternativeName>
</protein>
<keyword evidence="14" id="KW-1185">Reference proteome</keyword>
<evidence type="ECO:0000313" key="14">
    <source>
        <dbReference type="Proteomes" id="UP000294980"/>
    </source>
</evidence>
<dbReference type="InterPro" id="IPR006047">
    <property type="entry name" value="GH13_cat_dom"/>
</dbReference>
<dbReference type="PIRSF" id="PIRSF000463">
    <property type="entry name" value="GlgB"/>
    <property type="match status" value="1"/>
</dbReference>
<dbReference type="Gene3D" id="2.60.40.10">
    <property type="entry name" value="Immunoglobulins"/>
    <property type="match status" value="1"/>
</dbReference>
<dbReference type="UniPathway" id="UPA00164"/>
<dbReference type="EMBL" id="SLWX01000008">
    <property type="protein sequence ID" value="TCO75459.1"/>
    <property type="molecule type" value="Genomic_DNA"/>
</dbReference>
<comment type="similarity">
    <text evidence="4 10">Belongs to the glycosyl hydrolase 13 family. GlgB subfamily.</text>
</comment>
<dbReference type="NCBIfam" id="TIGR01515">
    <property type="entry name" value="branching_enzym"/>
    <property type="match status" value="1"/>
</dbReference>
<comment type="subunit">
    <text evidence="10">Monomer.</text>
</comment>
<dbReference type="Proteomes" id="UP000294980">
    <property type="component" value="Unassembled WGS sequence"/>
</dbReference>
<comment type="catalytic activity">
    <reaction evidence="1 10">
        <text>Transfers a segment of a (1-&gt;4)-alpha-D-glucan chain to a primary hydroxy group in a similar glucan chain.</text>
        <dbReference type="EC" id="2.4.1.18"/>
    </reaction>
</comment>
<evidence type="ECO:0000256" key="5">
    <source>
        <dbReference type="ARBA" id="ARBA00022600"/>
    </source>
</evidence>
<dbReference type="OrthoDB" id="9800174at2"/>
<dbReference type="GO" id="GO:0043169">
    <property type="term" value="F:cation binding"/>
    <property type="evidence" value="ECO:0007669"/>
    <property type="project" value="InterPro"/>
</dbReference>
<dbReference type="Pfam" id="PF02922">
    <property type="entry name" value="CBM_48"/>
    <property type="match status" value="1"/>
</dbReference>
<dbReference type="InterPro" id="IPR004193">
    <property type="entry name" value="Glyco_hydro_13_N"/>
</dbReference>
<dbReference type="GO" id="GO:0004553">
    <property type="term" value="F:hydrolase activity, hydrolyzing O-glycosyl compounds"/>
    <property type="evidence" value="ECO:0007669"/>
    <property type="project" value="InterPro"/>
</dbReference>
<evidence type="ECO:0000256" key="11">
    <source>
        <dbReference type="PIRSR" id="PIRSR000463-1"/>
    </source>
</evidence>
<dbReference type="PANTHER" id="PTHR43651:SF3">
    <property type="entry name" value="1,4-ALPHA-GLUCAN-BRANCHING ENZYME"/>
    <property type="match status" value="1"/>
</dbReference>
<evidence type="ECO:0000256" key="2">
    <source>
        <dbReference type="ARBA" id="ARBA00002953"/>
    </source>
</evidence>
<dbReference type="SUPFAM" id="SSF51445">
    <property type="entry name" value="(Trans)glycosidases"/>
    <property type="match status" value="1"/>
</dbReference>
<dbReference type="FunFam" id="3.20.20.80:FF:000003">
    <property type="entry name" value="1,4-alpha-glucan branching enzyme GlgB"/>
    <property type="match status" value="1"/>
</dbReference>
<dbReference type="CDD" id="cd02855">
    <property type="entry name" value="E_set_GBE_prok_N"/>
    <property type="match status" value="1"/>
</dbReference>
<organism evidence="13 14">
    <name type="scientific">Chromatocurvus halotolerans</name>
    <dbReference type="NCBI Taxonomy" id="1132028"/>
    <lineage>
        <taxon>Bacteria</taxon>
        <taxon>Pseudomonadati</taxon>
        <taxon>Pseudomonadota</taxon>
        <taxon>Gammaproteobacteria</taxon>
        <taxon>Cellvibrionales</taxon>
        <taxon>Halieaceae</taxon>
        <taxon>Chromatocurvus</taxon>
    </lineage>
</organism>
<dbReference type="GO" id="GO:0005978">
    <property type="term" value="P:glycogen biosynthetic process"/>
    <property type="evidence" value="ECO:0007669"/>
    <property type="project" value="UniProtKB-UniRule"/>
</dbReference>
<feature type="active site" description="Nucleophile" evidence="10 11">
    <location>
        <position position="322"/>
    </location>
</feature>
<dbReference type="GO" id="GO:0005829">
    <property type="term" value="C:cytosol"/>
    <property type="evidence" value="ECO:0007669"/>
    <property type="project" value="TreeGrafter"/>
</dbReference>
<proteinExistence type="inferred from homology"/>
<evidence type="ECO:0000256" key="9">
    <source>
        <dbReference type="ARBA" id="ARBA00023277"/>
    </source>
</evidence>
<dbReference type="InterPro" id="IPR044143">
    <property type="entry name" value="GlgB_N_E_set_prok"/>
</dbReference>
<dbReference type="Gene3D" id="3.20.20.80">
    <property type="entry name" value="Glycosidases"/>
    <property type="match status" value="1"/>
</dbReference>